<feature type="domain" description="DUF7739" evidence="1">
    <location>
        <begin position="8"/>
        <end position="104"/>
    </location>
</feature>
<organism evidence="2 3">
    <name type="scientific">Streptomyces lunaelactis</name>
    <dbReference type="NCBI Taxonomy" id="1535768"/>
    <lineage>
        <taxon>Bacteria</taxon>
        <taxon>Bacillati</taxon>
        <taxon>Actinomycetota</taxon>
        <taxon>Actinomycetes</taxon>
        <taxon>Kitasatosporales</taxon>
        <taxon>Streptomycetaceae</taxon>
        <taxon>Streptomyces</taxon>
    </lineage>
</organism>
<dbReference type="Proteomes" id="UP000244201">
    <property type="component" value="Chromosome"/>
</dbReference>
<proteinExistence type="predicted"/>
<evidence type="ECO:0000313" key="3">
    <source>
        <dbReference type="Proteomes" id="UP000244201"/>
    </source>
</evidence>
<dbReference type="KEGG" id="slk:SLUN_19475"/>
<dbReference type="GeneID" id="55657436"/>
<protein>
    <recommendedName>
        <fullName evidence="1">DUF7739 domain-containing protein</fullName>
    </recommendedName>
</protein>
<dbReference type="EMBL" id="CP026304">
    <property type="protein sequence ID" value="AVZ74018.1"/>
    <property type="molecule type" value="Genomic_DNA"/>
</dbReference>
<evidence type="ECO:0000259" key="1">
    <source>
        <dbReference type="Pfam" id="PF24881"/>
    </source>
</evidence>
<evidence type="ECO:0000313" key="2">
    <source>
        <dbReference type="EMBL" id="AVZ74018.1"/>
    </source>
</evidence>
<name>A0A2R4T4G9_9ACTN</name>
<gene>
    <name evidence="2" type="ORF">SLUN_19475</name>
</gene>
<accession>A0A2R4T4G9</accession>
<reference evidence="2 3" key="1">
    <citation type="submission" date="2018-01" db="EMBL/GenBank/DDBJ databases">
        <title>Complete genome sequence of Streptomyces lunaelactis MM109T, a Ferroverdin A producer isolated from cave moonmilk deposits.</title>
        <authorList>
            <person name="Naome A."/>
            <person name="Martinet L."/>
            <person name="Maciejewska M."/>
            <person name="Anderssen S."/>
            <person name="Adam D."/>
            <person name="Tenconi E."/>
            <person name="Deflandre B."/>
            <person name="Arguelles-Arias A."/>
            <person name="Calusinska M."/>
            <person name="Copieters W."/>
            <person name="Karim L."/>
            <person name="Hanikenne M."/>
            <person name="Baurain D."/>
            <person name="van Wezel G."/>
            <person name="Smargiasso N."/>
            <person name="de Pauw E."/>
            <person name="Delfosse P."/>
            <person name="Rigali S."/>
        </authorList>
    </citation>
    <scope>NUCLEOTIDE SEQUENCE [LARGE SCALE GENOMIC DNA]</scope>
    <source>
        <strain evidence="2 3">MM109</strain>
    </source>
</reference>
<dbReference type="Pfam" id="PF24881">
    <property type="entry name" value="DUF7739"/>
    <property type="match status" value="1"/>
</dbReference>
<keyword evidence="3" id="KW-1185">Reference proteome</keyword>
<dbReference type="AlphaFoldDB" id="A0A2R4T4G9"/>
<dbReference type="RefSeq" id="WP_108150089.1">
    <property type="nucleotide sequence ID" value="NZ_CP026304.1"/>
</dbReference>
<dbReference type="InterPro" id="IPR056641">
    <property type="entry name" value="DUF7739"/>
</dbReference>
<sequence length="104" mass="11451">MGINVSHGEDFFGEERRSATTIANLGAYLRSVLTGDDWSRIQFLFDGAFADEIAVEPARAREIGNILHSAANHPRMKRQWAAEAAVFARAANRAADAGESWTWS</sequence>